<name>A0A7R9QVK1_9ACAR</name>
<evidence type="ECO:0000313" key="10">
    <source>
        <dbReference type="Proteomes" id="UP000728032"/>
    </source>
</evidence>
<evidence type="ECO:0000256" key="8">
    <source>
        <dbReference type="RuleBase" id="RU000461"/>
    </source>
</evidence>
<keyword evidence="4 8" id="KW-0560">Oxidoreductase</keyword>
<gene>
    <name evidence="9" type="ORF">ONB1V03_LOCUS15006</name>
</gene>
<evidence type="ECO:0000256" key="6">
    <source>
        <dbReference type="ARBA" id="ARBA00023033"/>
    </source>
</evidence>
<evidence type="ECO:0000256" key="1">
    <source>
        <dbReference type="ARBA" id="ARBA00010617"/>
    </source>
</evidence>
<dbReference type="OrthoDB" id="1055148at2759"/>
<evidence type="ECO:0000256" key="3">
    <source>
        <dbReference type="ARBA" id="ARBA00022723"/>
    </source>
</evidence>
<comment type="similarity">
    <text evidence="1 8">Belongs to the cytochrome P450 family.</text>
</comment>
<feature type="non-terminal residue" evidence="9">
    <location>
        <position position="1"/>
    </location>
</feature>
<dbReference type="PRINTS" id="PR00385">
    <property type="entry name" value="P450"/>
</dbReference>
<accession>A0A7R9QVK1</accession>
<dbReference type="InterPro" id="IPR017972">
    <property type="entry name" value="Cyt_P450_CS"/>
</dbReference>
<dbReference type="EMBL" id="CAJPVJ010014875">
    <property type="protein sequence ID" value="CAG2175571.1"/>
    <property type="molecule type" value="Genomic_DNA"/>
</dbReference>
<keyword evidence="6 8" id="KW-0503">Monooxygenase</keyword>
<keyword evidence="5 7" id="KW-0408">Iron</keyword>
<keyword evidence="10" id="KW-1185">Reference proteome</keyword>
<dbReference type="EMBL" id="OC929700">
    <property type="protein sequence ID" value="CAD7658385.1"/>
    <property type="molecule type" value="Genomic_DNA"/>
</dbReference>
<dbReference type="Proteomes" id="UP000728032">
    <property type="component" value="Unassembled WGS sequence"/>
</dbReference>
<evidence type="ECO:0000256" key="5">
    <source>
        <dbReference type="ARBA" id="ARBA00023004"/>
    </source>
</evidence>
<evidence type="ECO:0000256" key="7">
    <source>
        <dbReference type="PIRSR" id="PIRSR602401-1"/>
    </source>
</evidence>
<dbReference type="GO" id="GO:0005506">
    <property type="term" value="F:iron ion binding"/>
    <property type="evidence" value="ECO:0007669"/>
    <property type="project" value="InterPro"/>
</dbReference>
<dbReference type="PANTHER" id="PTHR24289:SF20">
    <property type="entry name" value="STEROID 17-ALPHA-HYDROXYLASE_17,20 LYASE"/>
    <property type="match status" value="1"/>
</dbReference>
<organism evidence="9">
    <name type="scientific">Oppiella nova</name>
    <dbReference type="NCBI Taxonomy" id="334625"/>
    <lineage>
        <taxon>Eukaryota</taxon>
        <taxon>Metazoa</taxon>
        <taxon>Ecdysozoa</taxon>
        <taxon>Arthropoda</taxon>
        <taxon>Chelicerata</taxon>
        <taxon>Arachnida</taxon>
        <taxon>Acari</taxon>
        <taxon>Acariformes</taxon>
        <taxon>Sarcoptiformes</taxon>
        <taxon>Oribatida</taxon>
        <taxon>Brachypylina</taxon>
        <taxon>Oppioidea</taxon>
        <taxon>Oppiidae</taxon>
        <taxon>Oppiella</taxon>
    </lineage>
</organism>
<protein>
    <recommendedName>
        <fullName evidence="11">Cytochrome P450</fullName>
    </recommendedName>
</protein>
<dbReference type="Pfam" id="PF00067">
    <property type="entry name" value="p450"/>
    <property type="match status" value="2"/>
</dbReference>
<dbReference type="PANTHER" id="PTHR24289">
    <property type="entry name" value="STEROID 17-ALPHA-HYDROXYLASE/17,20 LYASE"/>
    <property type="match status" value="1"/>
</dbReference>
<feature type="binding site" description="axial binding residue" evidence="7">
    <location>
        <position position="288"/>
    </location>
    <ligand>
        <name>heme</name>
        <dbReference type="ChEBI" id="CHEBI:30413"/>
    </ligand>
    <ligandPart>
        <name>Fe</name>
        <dbReference type="ChEBI" id="CHEBI:18248"/>
    </ligandPart>
</feature>
<dbReference type="PRINTS" id="PR00463">
    <property type="entry name" value="EP450I"/>
</dbReference>
<dbReference type="PROSITE" id="PS00086">
    <property type="entry name" value="CYTOCHROME_P450"/>
    <property type="match status" value="1"/>
</dbReference>
<reference evidence="9" key="1">
    <citation type="submission" date="2020-11" db="EMBL/GenBank/DDBJ databases">
        <authorList>
            <person name="Tran Van P."/>
        </authorList>
    </citation>
    <scope>NUCLEOTIDE SEQUENCE</scope>
</reference>
<dbReference type="InterPro" id="IPR036396">
    <property type="entry name" value="Cyt_P450_sf"/>
</dbReference>
<dbReference type="AlphaFoldDB" id="A0A7R9QVK1"/>
<dbReference type="GO" id="GO:0016705">
    <property type="term" value="F:oxidoreductase activity, acting on paired donors, with incorporation or reduction of molecular oxygen"/>
    <property type="evidence" value="ECO:0007669"/>
    <property type="project" value="InterPro"/>
</dbReference>
<sequence>MLDLIKDREGIDKPFHAEPYLYNLVSNIHLAAMYSNKVKLSESEMEKFKFVSYAFSSDLGDRIFRYEFVPYMKYFMANPFDMYRKYFAELHEFSANHFQRHTETYDKENRRNFCDLLIGAKHEAEANEKVSAQHLTDINMATTLLDIFLTSVDVTHMLLWIILLVAYYPDVQQKIRDEIRSELGDRPVTGDDRHKLHYTMAYVYEVFRYRNSAPIGFFHKTLKDCKLGKFSLPKDTCVVVHQYSILMDDNYWDKPDEFNPGRFLDDQDKLIAVKPAAFIPFGYGRRVCIGEQMAYNNLFVTLCCTHLVFRNYKKHWNLELIKLYKIYGPVFTIWIGPWPFVIVCDLDIAKEAFSKVDFSGRPPNDKHTEIAFADYGKTWEALRKVGHSAVRKYAKSVEVSHLVNETVAEVLDAIKDREGIDKPFPAEPYSFHLFANIHMSAVFSQK</sequence>
<dbReference type="Gene3D" id="1.10.630.10">
    <property type="entry name" value="Cytochrome P450"/>
    <property type="match status" value="2"/>
</dbReference>
<dbReference type="InterPro" id="IPR002401">
    <property type="entry name" value="Cyt_P450_E_grp-I"/>
</dbReference>
<dbReference type="InterPro" id="IPR001128">
    <property type="entry name" value="Cyt_P450"/>
</dbReference>
<dbReference type="GO" id="GO:0020037">
    <property type="term" value="F:heme binding"/>
    <property type="evidence" value="ECO:0007669"/>
    <property type="project" value="InterPro"/>
</dbReference>
<evidence type="ECO:0000313" key="9">
    <source>
        <dbReference type="EMBL" id="CAD7658385.1"/>
    </source>
</evidence>
<evidence type="ECO:0000256" key="4">
    <source>
        <dbReference type="ARBA" id="ARBA00023002"/>
    </source>
</evidence>
<keyword evidence="3 7" id="KW-0479">Metal-binding</keyword>
<comment type="cofactor">
    <cofactor evidence="7">
        <name>heme</name>
        <dbReference type="ChEBI" id="CHEBI:30413"/>
    </cofactor>
</comment>
<keyword evidence="2 7" id="KW-0349">Heme</keyword>
<evidence type="ECO:0000256" key="2">
    <source>
        <dbReference type="ARBA" id="ARBA00022617"/>
    </source>
</evidence>
<dbReference type="SUPFAM" id="SSF48264">
    <property type="entry name" value="Cytochrome P450"/>
    <property type="match status" value="2"/>
</dbReference>
<dbReference type="GO" id="GO:0004497">
    <property type="term" value="F:monooxygenase activity"/>
    <property type="evidence" value="ECO:0007669"/>
    <property type="project" value="UniProtKB-KW"/>
</dbReference>
<evidence type="ECO:0008006" key="11">
    <source>
        <dbReference type="Google" id="ProtNLM"/>
    </source>
</evidence>
<proteinExistence type="inferred from homology"/>